<sequence>MKEIIVFSNRKGGTGKSSSVYNLGYFLSEKNKVLLIDFDSQGHLGVWAGLKQSKVKEKNIYISLVKFIKNKTIDKDDVFKIKENLYILPSNQDLSALDMELMNVENNKTVLKDFIIEIEEDYDYIIIDTEPAFGMTALNGYVAATQLIIPIKTDYLSMIGVSQLMSLYYKVKSTMNPSIEFVGILPTFYNKRTNLAKNLMKELIETFGKDKIFSPIRKDIKLSEAPYYGKSIFEFAKKSHGEQDYRKFGEEYLKKAGEKNGIR</sequence>
<dbReference type="CDD" id="cd02042">
    <property type="entry name" value="ParAB_family"/>
    <property type="match status" value="1"/>
</dbReference>
<organism evidence="2 3">
    <name type="scientific">Haliovirga abyssi</name>
    <dbReference type="NCBI Taxonomy" id="2996794"/>
    <lineage>
        <taxon>Bacteria</taxon>
        <taxon>Fusobacteriati</taxon>
        <taxon>Fusobacteriota</taxon>
        <taxon>Fusobacteriia</taxon>
        <taxon>Fusobacteriales</taxon>
        <taxon>Haliovirgaceae</taxon>
        <taxon>Haliovirga</taxon>
    </lineage>
</organism>
<dbReference type="AlphaFoldDB" id="A0AAU9DBL1"/>
<evidence type="ECO:0000259" key="1">
    <source>
        <dbReference type="Pfam" id="PF13614"/>
    </source>
</evidence>
<dbReference type="PANTHER" id="PTHR13696">
    <property type="entry name" value="P-LOOP CONTAINING NUCLEOSIDE TRIPHOSPHATE HYDROLASE"/>
    <property type="match status" value="1"/>
</dbReference>
<dbReference type="InterPro" id="IPR025669">
    <property type="entry name" value="AAA_dom"/>
</dbReference>
<feature type="domain" description="AAA" evidence="1">
    <location>
        <begin position="3"/>
        <end position="180"/>
    </location>
</feature>
<evidence type="ECO:0000313" key="3">
    <source>
        <dbReference type="Proteomes" id="UP001321582"/>
    </source>
</evidence>
<protein>
    <submittedName>
        <fullName evidence="2">Sporulation initiation inhibitor Soj</fullName>
    </submittedName>
</protein>
<dbReference type="KEGG" id="haby:HLVA_02060"/>
<name>A0AAU9DBL1_9FUSO</name>
<dbReference type="InterPro" id="IPR027417">
    <property type="entry name" value="P-loop_NTPase"/>
</dbReference>
<dbReference type="SUPFAM" id="SSF52540">
    <property type="entry name" value="P-loop containing nucleoside triphosphate hydrolases"/>
    <property type="match status" value="1"/>
</dbReference>
<dbReference type="Proteomes" id="UP001321582">
    <property type="component" value="Chromosome"/>
</dbReference>
<dbReference type="Pfam" id="PF13614">
    <property type="entry name" value="AAA_31"/>
    <property type="match status" value="1"/>
</dbReference>
<gene>
    <name evidence="2" type="primary">parA_1</name>
    <name evidence="2" type="ORF">HLVA_02060</name>
</gene>
<dbReference type="EMBL" id="AP027059">
    <property type="protein sequence ID" value="BDU49637.1"/>
    <property type="molecule type" value="Genomic_DNA"/>
</dbReference>
<accession>A0AAU9DBL1</accession>
<dbReference type="Gene3D" id="3.40.50.300">
    <property type="entry name" value="P-loop containing nucleotide triphosphate hydrolases"/>
    <property type="match status" value="1"/>
</dbReference>
<evidence type="ECO:0000313" key="2">
    <source>
        <dbReference type="EMBL" id="BDU49637.1"/>
    </source>
</evidence>
<reference evidence="2 3" key="1">
    <citation type="submission" date="2022-11" db="EMBL/GenBank/DDBJ databases">
        <title>Haliovirga abyssi gen. nov., sp. nov., a mesophilic fermentative bacterium isolated from the Iheya North hydrothermal field and the proposal of Haliovirgaceae fam. nov.</title>
        <authorList>
            <person name="Miyazaki U."/>
            <person name="Tame A."/>
            <person name="Miyazaki J."/>
            <person name="Takai K."/>
            <person name="Sawayama S."/>
            <person name="Kitajima M."/>
            <person name="Okamoto A."/>
            <person name="Nakagawa S."/>
        </authorList>
    </citation>
    <scope>NUCLEOTIDE SEQUENCE [LARGE SCALE GENOMIC DNA]</scope>
    <source>
        <strain evidence="2 3">IC12</strain>
    </source>
</reference>
<dbReference type="FunFam" id="3.40.50.300:FF:000285">
    <property type="entry name" value="Sporulation initiation inhibitor Soj"/>
    <property type="match status" value="1"/>
</dbReference>
<keyword evidence="3" id="KW-1185">Reference proteome</keyword>
<dbReference type="InterPro" id="IPR050678">
    <property type="entry name" value="DNA_Partitioning_ATPase"/>
</dbReference>
<proteinExistence type="predicted"/>
<dbReference type="PANTHER" id="PTHR13696:SF99">
    <property type="entry name" value="COBYRINIC ACID AC-DIAMIDE SYNTHASE"/>
    <property type="match status" value="1"/>
</dbReference>
<dbReference type="RefSeq" id="WP_307904586.1">
    <property type="nucleotide sequence ID" value="NZ_AP027059.1"/>
</dbReference>